<dbReference type="Proteomes" id="UP001139054">
    <property type="component" value="Unassembled WGS sequence"/>
</dbReference>
<dbReference type="Proteomes" id="UP001139012">
    <property type="component" value="Unassembled WGS sequence"/>
</dbReference>
<evidence type="ECO:0000313" key="3">
    <source>
        <dbReference type="EMBL" id="MCG2669882.1"/>
    </source>
</evidence>
<dbReference type="Pfam" id="PF01370">
    <property type="entry name" value="Epimerase"/>
    <property type="match status" value="1"/>
</dbReference>
<accession>A0A9X1UDT0</accession>
<dbReference type="RefSeq" id="WP_237865961.1">
    <property type="nucleotide sequence ID" value="NZ_JAKLTY010000027.1"/>
</dbReference>
<dbReference type="EMBL" id="JAKLUA010000007">
    <property type="protein sequence ID" value="MCG2669882.1"/>
    <property type="molecule type" value="Genomic_DNA"/>
</dbReference>
<dbReference type="EMBL" id="JAKLTY010000027">
    <property type="protein sequence ID" value="MCG2631303.1"/>
    <property type="molecule type" value="Genomic_DNA"/>
</dbReference>
<evidence type="ECO:0000313" key="2">
    <source>
        <dbReference type="EMBL" id="MCG2631303.1"/>
    </source>
</evidence>
<comment type="caution">
    <text evidence="2">The sequence shown here is derived from an EMBL/GenBank/DDBJ whole genome shotgun (WGS) entry which is preliminary data.</text>
</comment>
<dbReference type="PANTHER" id="PTHR43245">
    <property type="entry name" value="BIFUNCTIONAL POLYMYXIN RESISTANCE PROTEIN ARNA"/>
    <property type="match status" value="1"/>
</dbReference>
<dbReference type="InterPro" id="IPR001509">
    <property type="entry name" value="Epimerase_deHydtase"/>
</dbReference>
<dbReference type="PANTHER" id="PTHR43245:SF51">
    <property type="entry name" value="SHORT CHAIN DEHYDROGENASE_REDUCTASE FAMILY 42E, MEMBER 2"/>
    <property type="match status" value="1"/>
</dbReference>
<proteinExistence type="predicted"/>
<dbReference type="InterPro" id="IPR036291">
    <property type="entry name" value="NAD(P)-bd_dom_sf"/>
</dbReference>
<dbReference type="InterPro" id="IPR050177">
    <property type="entry name" value="Lipid_A_modif_metabolic_enz"/>
</dbReference>
<evidence type="ECO:0000259" key="1">
    <source>
        <dbReference type="SMART" id="SM00822"/>
    </source>
</evidence>
<dbReference type="InterPro" id="IPR057326">
    <property type="entry name" value="KR_dom"/>
</dbReference>
<keyword evidence="4" id="KW-1185">Reference proteome</keyword>
<dbReference type="Gene3D" id="3.40.50.720">
    <property type="entry name" value="NAD(P)-binding Rossmann-like Domain"/>
    <property type="match status" value="1"/>
</dbReference>
<reference evidence="2" key="1">
    <citation type="submission" date="2022-01" db="EMBL/GenBank/DDBJ databases">
        <title>Genome sequnece data of strain Bradyrhizobium sp. nov.</title>
        <authorList>
            <person name="Zhang J."/>
        </authorList>
    </citation>
    <scope>NUCLEOTIDE SEQUENCE</scope>
    <source>
        <strain evidence="3">WYCCWR 12774</strain>
        <strain evidence="2">WYCCWR 13023</strain>
    </source>
</reference>
<evidence type="ECO:0000313" key="4">
    <source>
        <dbReference type="Proteomes" id="UP001139012"/>
    </source>
</evidence>
<dbReference type="SUPFAM" id="SSF51735">
    <property type="entry name" value="NAD(P)-binding Rossmann-fold domains"/>
    <property type="match status" value="1"/>
</dbReference>
<dbReference type="AlphaFoldDB" id="A0A9X1UDT0"/>
<sequence>MSRILVTGAGGFLGRRVACHLAARGREVIALGRSDSLRDVLRGERITVETCDLADAASLSALELGDVDAIVHCAGLSSNWGPRRDFERNNVTATANLLAQAQKWRAAHVVYVSSSSVYFRFRDGLGVSEGSALPAPINHYAWSKAAAEQLVRSTSDLSWTIVRPRGIYGAGDKALLPRLLRAAKRRPLPSFNGGRAVIDLTHVDDVVAAIACILDVKDKASGAIYNVSGGEAVSIRDIITRSAALAGVDVRWRELSWPVALTAIRAIEGFHKLFRPQVEPVVTAYSAGLLAFSQTLDLSAIRKDLGWTPTVDFAEGLRRTFGGE</sequence>
<feature type="domain" description="Ketoreductase" evidence="1">
    <location>
        <begin position="2"/>
        <end position="140"/>
    </location>
</feature>
<protein>
    <submittedName>
        <fullName evidence="2">NAD(P)-dependent oxidoreductase</fullName>
    </submittedName>
</protein>
<name>A0A9X1UDT0_9BRAD</name>
<dbReference type="SMART" id="SM00822">
    <property type="entry name" value="PKS_KR"/>
    <property type="match status" value="1"/>
</dbReference>
<gene>
    <name evidence="3" type="ORF">L6637_23230</name>
    <name evidence="2" type="ORF">L6654_32205</name>
</gene>
<organism evidence="2 5">
    <name type="scientific">Bradyrhizobium zhengyangense</name>
    <dbReference type="NCBI Taxonomy" id="2911009"/>
    <lineage>
        <taxon>Bacteria</taxon>
        <taxon>Pseudomonadati</taxon>
        <taxon>Pseudomonadota</taxon>
        <taxon>Alphaproteobacteria</taxon>
        <taxon>Hyphomicrobiales</taxon>
        <taxon>Nitrobacteraceae</taxon>
        <taxon>Bradyrhizobium</taxon>
    </lineage>
</organism>
<evidence type="ECO:0000313" key="5">
    <source>
        <dbReference type="Proteomes" id="UP001139054"/>
    </source>
</evidence>